<dbReference type="AlphaFoldDB" id="A0AA88M881"/>
<evidence type="ECO:0000313" key="13">
    <source>
        <dbReference type="Proteomes" id="UP001187315"/>
    </source>
</evidence>
<keyword evidence="7" id="KW-0539">Nucleus</keyword>
<dbReference type="SUPFAM" id="SSF54928">
    <property type="entry name" value="RNA-binding domain, RBD"/>
    <property type="match status" value="2"/>
</dbReference>
<dbReference type="Proteomes" id="UP001187315">
    <property type="component" value="Unassembled WGS sequence"/>
</dbReference>
<dbReference type="InterPro" id="IPR035979">
    <property type="entry name" value="RBD_domain_sf"/>
</dbReference>
<dbReference type="PANTHER" id="PTHR24012">
    <property type="entry name" value="RNA BINDING PROTEIN"/>
    <property type="match status" value="1"/>
</dbReference>
<feature type="domain" description="PABC" evidence="11">
    <location>
        <begin position="375"/>
        <end position="453"/>
    </location>
</feature>
<dbReference type="GO" id="GO:0005737">
    <property type="term" value="C:cytoplasm"/>
    <property type="evidence" value="ECO:0007669"/>
    <property type="project" value="UniProtKB-SubCell"/>
</dbReference>
<evidence type="ECO:0000256" key="9">
    <source>
        <dbReference type="SAM" id="MobiDB-lite"/>
    </source>
</evidence>
<organism evidence="12 13">
    <name type="scientific">Tachysurus vachellii</name>
    <name type="common">Darkbarbel catfish</name>
    <name type="synonym">Pelteobagrus vachellii</name>
    <dbReference type="NCBI Taxonomy" id="175792"/>
    <lineage>
        <taxon>Eukaryota</taxon>
        <taxon>Metazoa</taxon>
        <taxon>Chordata</taxon>
        <taxon>Craniata</taxon>
        <taxon>Vertebrata</taxon>
        <taxon>Euteleostomi</taxon>
        <taxon>Actinopterygii</taxon>
        <taxon>Neopterygii</taxon>
        <taxon>Teleostei</taxon>
        <taxon>Ostariophysi</taxon>
        <taxon>Siluriformes</taxon>
        <taxon>Bagridae</taxon>
        <taxon>Tachysurus</taxon>
    </lineage>
</organism>
<proteinExistence type="inferred from homology"/>
<keyword evidence="4" id="KW-0963">Cytoplasm</keyword>
<dbReference type="FunFam" id="3.30.70.330:FF:000651">
    <property type="entry name" value="Poly(A) binding protein cytoplasmic 1 like"/>
    <property type="match status" value="1"/>
</dbReference>
<keyword evidence="6 8" id="KW-0694">RNA-binding</keyword>
<comment type="caution">
    <text evidence="12">The sequence shown here is derived from an EMBL/GenBank/DDBJ whole genome shotgun (WGS) entry which is preliminary data.</text>
</comment>
<name>A0AA88M881_TACVA</name>
<evidence type="ECO:0000256" key="6">
    <source>
        <dbReference type="ARBA" id="ARBA00022884"/>
    </source>
</evidence>
<evidence type="ECO:0000259" key="10">
    <source>
        <dbReference type="PROSITE" id="PS50102"/>
    </source>
</evidence>
<evidence type="ECO:0000256" key="8">
    <source>
        <dbReference type="PROSITE-ProRule" id="PRU00176"/>
    </source>
</evidence>
<feature type="domain" description="RRM" evidence="10">
    <location>
        <begin position="90"/>
        <end position="162"/>
    </location>
</feature>
<evidence type="ECO:0008006" key="14">
    <source>
        <dbReference type="Google" id="ProtNLM"/>
    </source>
</evidence>
<dbReference type="SMART" id="SM00360">
    <property type="entry name" value="RRM"/>
    <property type="match status" value="3"/>
</dbReference>
<dbReference type="PROSITE" id="PS50102">
    <property type="entry name" value="RRM"/>
    <property type="match status" value="3"/>
</dbReference>
<evidence type="ECO:0000259" key="11">
    <source>
        <dbReference type="PROSITE" id="PS51309"/>
    </source>
</evidence>
<dbReference type="Gene3D" id="3.30.70.330">
    <property type="match status" value="3"/>
</dbReference>
<dbReference type="GO" id="GO:0003723">
    <property type="term" value="F:RNA binding"/>
    <property type="evidence" value="ECO:0007669"/>
    <property type="project" value="UniProtKB-UniRule"/>
</dbReference>
<dbReference type="Pfam" id="PF00658">
    <property type="entry name" value="MLLE"/>
    <property type="match status" value="1"/>
</dbReference>
<feature type="domain" description="RRM" evidence="10">
    <location>
        <begin position="2"/>
        <end position="80"/>
    </location>
</feature>
<evidence type="ECO:0000256" key="4">
    <source>
        <dbReference type="ARBA" id="ARBA00022490"/>
    </source>
</evidence>
<evidence type="ECO:0000313" key="12">
    <source>
        <dbReference type="EMBL" id="KAK2832485.1"/>
    </source>
</evidence>
<feature type="domain" description="RRM" evidence="10">
    <location>
        <begin position="177"/>
        <end position="253"/>
    </location>
</feature>
<gene>
    <name evidence="12" type="ORF">Q7C36_015947</name>
</gene>
<evidence type="ECO:0000256" key="5">
    <source>
        <dbReference type="ARBA" id="ARBA00022737"/>
    </source>
</evidence>
<protein>
    <recommendedName>
        <fullName evidence="14">Polyadenylate-binding protein</fullName>
    </recommendedName>
</protein>
<dbReference type="PROSITE" id="PS51309">
    <property type="entry name" value="PABC"/>
    <property type="match status" value="1"/>
</dbReference>
<accession>A0AA88M881</accession>
<evidence type="ECO:0000256" key="3">
    <source>
        <dbReference type="ARBA" id="ARBA00008557"/>
    </source>
</evidence>
<reference evidence="12" key="1">
    <citation type="submission" date="2023-08" db="EMBL/GenBank/DDBJ databases">
        <title>Pelteobagrus vachellii genome.</title>
        <authorList>
            <person name="Liu H."/>
        </authorList>
    </citation>
    <scope>NUCLEOTIDE SEQUENCE</scope>
    <source>
        <strain evidence="12">PRFRI_2022a</strain>
        <tissue evidence="12">Muscle</tissue>
    </source>
</reference>
<dbReference type="SUPFAM" id="SSF63570">
    <property type="entry name" value="PABC (PABP) domain"/>
    <property type="match status" value="1"/>
</dbReference>
<dbReference type="SMART" id="SM00517">
    <property type="entry name" value="PolyA"/>
    <property type="match status" value="1"/>
</dbReference>
<keyword evidence="5" id="KW-0677">Repeat</keyword>
<sequence length="480" mass="54443">MAALYVGDLHPEVTEVMIFERFRPAGPIKSVHICRDRKSGYSLGYAYVNFCYKHDAERALEMFNFELLLERPMRVMWSRFERTLNWTNGSNIIIKNLDKSIQSVDLFDTFSVFGKIVSCKVVESKGYGYVQYESQEAAASAIKRLNGMLLNNQYVTIEYFKYRDERKPEARPQHQDNNLFIKNLDYTINDECLRTVFAEFGTIISAKVMMENGLSKGFGFVSFTSSQEATTAQKALNGKMWGKKQVYVGVALRKEERQSQLEHEKAQKMLTGHPSEDIVPGFETAPLVDTVQGFETAPSEDSVPVFETAPPEDIVPDFKTAPAIERDPAEAPAAALSDTVKAKAADEESSTSVANVDDVQLDDSTKDAPTSTPSGKRLTIHMLESAALDDQIQMAYDYMLPLVEKIHPSLASKITWMLIERENNFEIMNMISVPELLRARVHEMDSLLKARESGHKPETLKMMYRHKTSRNRKKKNNKNK</sequence>
<dbReference type="InterPro" id="IPR036053">
    <property type="entry name" value="PABP-dom"/>
</dbReference>
<dbReference type="InterPro" id="IPR002004">
    <property type="entry name" value="PABP_HYD_C"/>
</dbReference>
<evidence type="ECO:0000256" key="7">
    <source>
        <dbReference type="ARBA" id="ARBA00023242"/>
    </source>
</evidence>
<dbReference type="Pfam" id="PF00076">
    <property type="entry name" value="RRM_1"/>
    <property type="match status" value="3"/>
</dbReference>
<dbReference type="InterPro" id="IPR000504">
    <property type="entry name" value="RRM_dom"/>
</dbReference>
<dbReference type="Gene3D" id="1.10.1900.10">
    <property type="entry name" value="c-terminal domain of poly(a) binding protein"/>
    <property type="match status" value="1"/>
</dbReference>
<evidence type="ECO:0000256" key="2">
    <source>
        <dbReference type="ARBA" id="ARBA00004496"/>
    </source>
</evidence>
<dbReference type="InterPro" id="IPR012677">
    <property type="entry name" value="Nucleotide-bd_a/b_plait_sf"/>
</dbReference>
<dbReference type="EMBL" id="JAVHJS010000016">
    <property type="protein sequence ID" value="KAK2832485.1"/>
    <property type="molecule type" value="Genomic_DNA"/>
</dbReference>
<feature type="region of interest" description="Disordered" evidence="9">
    <location>
        <begin position="330"/>
        <end position="374"/>
    </location>
</feature>
<comment type="subcellular location">
    <subcellularLocation>
        <location evidence="2">Cytoplasm</location>
    </subcellularLocation>
    <subcellularLocation>
        <location evidence="1">Nucleus</location>
    </subcellularLocation>
</comment>
<keyword evidence="13" id="KW-1185">Reference proteome</keyword>
<comment type="similarity">
    <text evidence="3">Belongs to the polyadenylate-binding protein type-1 family.</text>
</comment>
<evidence type="ECO:0000256" key="1">
    <source>
        <dbReference type="ARBA" id="ARBA00004123"/>
    </source>
</evidence>
<dbReference type="GO" id="GO:0005634">
    <property type="term" value="C:nucleus"/>
    <property type="evidence" value="ECO:0007669"/>
    <property type="project" value="UniProtKB-SubCell"/>
</dbReference>